<evidence type="ECO:0000256" key="6">
    <source>
        <dbReference type="ARBA" id="ARBA00023242"/>
    </source>
</evidence>
<dbReference type="InterPro" id="IPR036236">
    <property type="entry name" value="Znf_C2H2_sf"/>
</dbReference>
<evidence type="ECO:0000256" key="4">
    <source>
        <dbReference type="ARBA" id="ARBA00022771"/>
    </source>
</evidence>
<organism evidence="10">
    <name type="scientific">Ixodes ricinus</name>
    <name type="common">Common tick</name>
    <name type="synonym">Acarus ricinus</name>
    <dbReference type="NCBI Taxonomy" id="34613"/>
    <lineage>
        <taxon>Eukaryota</taxon>
        <taxon>Metazoa</taxon>
        <taxon>Ecdysozoa</taxon>
        <taxon>Arthropoda</taxon>
        <taxon>Chelicerata</taxon>
        <taxon>Arachnida</taxon>
        <taxon>Acari</taxon>
        <taxon>Parasitiformes</taxon>
        <taxon>Ixodida</taxon>
        <taxon>Ixodoidea</taxon>
        <taxon>Ixodidae</taxon>
        <taxon>Ixodinae</taxon>
        <taxon>Ixodes</taxon>
    </lineage>
</organism>
<accession>A0A131Y3Z1</accession>
<evidence type="ECO:0000256" key="1">
    <source>
        <dbReference type="ARBA" id="ARBA00004123"/>
    </source>
</evidence>
<dbReference type="SUPFAM" id="SSF57667">
    <property type="entry name" value="beta-beta-alpha zinc fingers"/>
    <property type="match status" value="1"/>
</dbReference>
<comment type="subcellular location">
    <subcellularLocation>
        <location evidence="1">Nucleus</location>
    </subcellularLocation>
</comment>
<keyword evidence="2" id="KW-0479">Metal-binding</keyword>
<reference evidence="11" key="2">
    <citation type="journal article" date="2018" name="PLoS Negl. Trop. Dis.">
        <title>Sialome diversity of ticks revealed by RNAseq of single tick salivary glands.</title>
        <authorList>
            <person name="Perner J."/>
            <person name="Kropackova S."/>
            <person name="Kopacek P."/>
            <person name="Ribeiro J.M."/>
        </authorList>
    </citation>
    <scope>NUCLEOTIDE SEQUENCE</scope>
    <source>
        <strain evidence="11">Siblings of single egg batch collected in Ceske Budejovice</strain>
        <tissue evidence="11">Salivary glands</tissue>
    </source>
</reference>
<keyword evidence="3" id="KW-0677">Repeat</keyword>
<keyword evidence="5" id="KW-0862">Zinc</keyword>
<feature type="region of interest" description="Disordered" evidence="8">
    <location>
        <begin position="325"/>
        <end position="356"/>
    </location>
</feature>
<evidence type="ECO:0000256" key="7">
    <source>
        <dbReference type="PROSITE-ProRule" id="PRU00042"/>
    </source>
</evidence>
<dbReference type="InterPro" id="IPR013087">
    <property type="entry name" value="Znf_C2H2_type"/>
</dbReference>
<dbReference type="GO" id="GO:0005634">
    <property type="term" value="C:nucleus"/>
    <property type="evidence" value="ECO:0007669"/>
    <property type="project" value="UniProtKB-SubCell"/>
</dbReference>
<feature type="domain" description="C2H2-type" evidence="9">
    <location>
        <begin position="98"/>
        <end position="125"/>
    </location>
</feature>
<evidence type="ECO:0000256" key="8">
    <source>
        <dbReference type="SAM" id="MobiDB-lite"/>
    </source>
</evidence>
<dbReference type="EMBL" id="GEGO01003053">
    <property type="protein sequence ID" value="JAR92351.1"/>
    <property type="molecule type" value="Transcribed_RNA"/>
</dbReference>
<proteinExistence type="evidence at transcript level"/>
<dbReference type="PANTHER" id="PTHR24381">
    <property type="entry name" value="ZINC FINGER PROTEIN"/>
    <property type="match status" value="1"/>
</dbReference>
<dbReference type="GO" id="GO:0008270">
    <property type="term" value="F:zinc ion binding"/>
    <property type="evidence" value="ECO:0007669"/>
    <property type="project" value="UniProtKB-KW"/>
</dbReference>
<protein>
    <submittedName>
        <fullName evidence="10">Putative zinc finger protein</fullName>
    </submittedName>
</protein>
<dbReference type="Gene3D" id="3.30.160.60">
    <property type="entry name" value="Classic Zinc Finger"/>
    <property type="match status" value="1"/>
</dbReference>
<evidence type="ECO:0000259" key="9">
    <source>
        <dbReference type="PROSITE" id="PS50157"/>
    </source>
</evidence>
<feature type="region of interest" description="Disordered" evidence="8">
    <location>
        <begin position="477"/>
        <end position="517"/>
    </location>
</feature>
<dbReference type="PROSITE" id="PS00028">
    <property type="entry name" value="ZINC_FINGER_C2H2_1"/>
    <property type="match status" value="3"/>
</dbReference>
<dbReference type="AlphaFoldDB" id="A0A131Y3Z1"/>
<evidence type="ECO:0000313" key="11">
    <source>
        <dbReference type="EMBL" id="JAR92351.1"/>
    </source>
</evidence>
<name>A0A131Y3Z1_IXORI</name>
<keyword evidence="4 7" id="KW-0863">Zinc-finger</keyword>
<dbReference type="PROSITE" id="PS50157">
    <property type="entry name" value="ZINC_FINGER_C2H2_2"/>
    <property type="match status" value="2"/>
</dbReference>
<sequence>MFVEAIYESPDASYLDRGKLLENLLTISHSGHPVIQERTEYPCPLCRGTFRALDDLVLHECPKERPNRPLLTCCFCAFATDMAVILRDHLKLHTNPSLRCGHCNNCFISEAALVKHLQLHGTSLPMLTFGIGAFSSNIPANQTAFGINGTIGAPNVPTYVVNVPEDRHSKYVCRLCNATFPRLSGLAAHGLKHPEFPDVYIQENVLIPRRSTHEPLGALMCCQCCLVFTHPLALAAHHCMGGTPSGGASNGPAAVNGEAPANDDQMACSPVRLYCCPYCPYTSYLLASLQRHKEVHFSHRCVDCAVRFLTPGALTQHRQKFHSGVSEVSPVVPKAPPTNSNNTHPAKRGRPKTPTQASAQAAAIKSAECGWKCKTCDSTLHSCEEALAHRCATFECPHCTFVTHKPNGLSIHLSYAHSFKCKNCSNTFATKELQSLHGTYLCVNRPFKHIGEEDIPLAVLKRHPLLQSTAKKRGRLPKVAAQVAQKVSRRVSEASQAEPKCATRKRGRPRGRRKRTA</sequence>
<feature type="compositionally biased region" description="Basic residues" evidence="8">
    <location>
        <begin position="502"/>
        <end position="517"/>
    </location>
</feature>
<feature type="domain" description="C2H2-type" evidence="9">
    <location>
        <begin position="299"/>
        <end position="327"/>
    </location>
</feature>
<keyword evidence="6" id="KW-0539">Nucleus</keyword>
<evidence type="ECO:0000256" key="5">
    <source>
        <dbReference type="ARBA" id="ARBA00022833"/>
    </source>
</evidence>
<dbReference type="EMBL" id="GEFM01002229">
    <property type="protein sequence ID" value="JAP73567.1"/>
    <property type="molecule type" value="mRNA"/>
</dbReference>
<dbReference type="GO" id="GO:0000981">
    <property type="term" value="F:DNA-binding transcription factor activity, RNA polymerase II-specific"/>
    <property type="evidence" value="ECO:0007669"/>
    <property type="project" value="TreeGrafter"/>
</dbReference>
<dbReference type="GO" id="GO:0000977">
    <property type="term" value="F:RNA polymerase II transcription regulatory region sequence-specific DNA binding"/>
    <property type="evidence" value="ECO:0007669"/>
    <property type="project" value="TreeGrafter"/>
</dbReference>
<dbReference type="PANTHER" id="PTHR24381:SF393">
    <property type="entry name" value="CHROMATIN-LINKED ADAPTOR FOR MSL PROTEINS, ISOFORM B"/>
    <property type="match status" value="1"/>
</dbReference>
<reference evidence="10" key="1">
    <citation type="submission" date="2016-02" db="EMBL/GenBank/DDBJ databases">
        <title>RNAseq analyses of the midgut from blood- or serum-fed Ixodes ricinus ticks.</title>
        <authorList>
            <person name="Perner J."/>
            <person name="Provaznik J."/>
            <person name="Schrenkova J."/>
            <person name="Urbanova V."/>
            <person name="Ribeiro J.M."/>
            <person name="Kopacek P."/>
        </authorList>
    </citation>
    <scope>NUCLEOTIDE SEQUENCE</scope>
    <source>
        <tissue evidence="10">Gut</tissue>
    </source>
</reference>
<dbReference type="SMART" id="SM00355">
    <property type="entry name" value="ZnF_C2H2"/>
    <property type="match status" value="7"/>
</dbReference>
<evidence type="ECO:0000256" key="2">
    <source>
        <dbReference type="ARBA" id="ARBA00022723"/>
    </source>
</evidence>
<evidence type="ECO:0000313" key="10">
    <source>
        <dbReference type="EMBL" id="JAP73567.1"/>
    </source>
</evidence>
<evidence type="ECO:0000256" key="3">
    <source>
        <dbReference type="ARBA" id="ARBA00022737"/>
    </source>
</evidence>